<keyword evidence="3" id="KW-1185">Reference proteome</keyword>
<keyword evidence="1" id="KW-1133">Transmembrane helix</keyword>
<dbReference type="Proteomes" id="UP000443153">
    <property type="component" value="Unassembled WGS sequence"/>
</dbReference>
<evidence type="ECO:0000313" key="3">
    <source>
        <dbReference type="Proteomes" id="UP000443153"/>
    </source>
</evidence>
<gene>
    <name evidence="2" type="ORF">GJ691_02870</name>
</gene>
<evidence type="ECO:0000256" key="1">
    <source>
        <dbReference type="SAM" id="Phobius"/>
    </source>
</evidence>
<feature type="transmembrane region" description="Helical" evidence="1">
    <location>
        <begin position="7"/>
        <end position="25"/>
    </location>
</feature>
<comment type="caution">
    <text evidence="2">The sequence shown here is derived from an EMBL/GenBank/DDBJ whole genome shotgun (WGS) entry which is preliminary data.</text>
</comment>
<sequence>MKKTLKIVLLLSIASILGYWGYTWYNNKASLLGVIHKDADSAIKIAFHDIKETLILDAVTSPIYYYDNASFKPRKTDKDTIDKKGVDLMPYNLILFTVPTVENTYFSVLKIKNTKAFKHQIDHYVNSKGLTLRTDDQNNVHWLENKKQRWVCAWNTEKVIVSFGLDNSYAKSKNIFFDILKSNKVIESKGNNWITSLSNSKSHITYLNGKSKITLQFVDGEAVIKGNIKTDGIRTYPKEVDYARIPEASINFYWDANFKHPKNKQRFIKSWEGSSFLKKMNLDLSQAVDLTNGFVYLGVKGTTSQSDTIVTYTYDDNFNKIEEKTYQEKKVPNMVLYLEKEKNGLKDYLAQKDLLNQNGVFTGFPLYRFYVEENTNSTLFETGKSKLPLEQATDQHFMNLSIDFAKAKEDFQIPQLEGYFDLLQALELSAKQAVGNEVDLEGKIKGKKQDINFLSQLFFGLNQD</sequence>
<organism evidence="2 3">
    <name type="scientific">Maribacter luteus</name>
    <dbReference type="NCBI Taxonomy" id="2594478"/>
    <lineage>
        <taxon>Bacteria</taxon>
        <taxon>Pseudomonadati</taxon>
        <taxon>Bacteroidota</taxon>
        <taxon>Flavobacteriia</taxon>
        <taxon>Flavobacteriales</taxon>
        <taxon>Flavobacteriaceae</taxon>
        <taxon>Maribacter</taxon>
    </lineage>
</organism>
<reference evidence="2 3" key="1">
    <citation type="submission" date="2019-11" db="EMBL/GenBank/DDBJ databases">
        <title>Maribacter lutea sp. nov., a marine bacterium isolated from intertidal sand.</title>
        <authorList>
            <person name="Liu A."/>
        </authorList>
    </citation>
    <scope>NUCLEOTIDE SEQUENCE [LARGE SCALE GENOMIC DNA]</scope>
    <source>
        <strain evidence="2 3">RZ05</strain>
    </source>
</reference>
<accession>A0A6I2MH20</accession>
<evidence type="ECO:0000313" key="2">
    <source>
        <dbReference type="EMBL" id="MRX63103.1"/>
    </source>
</evidence>
<dbReference type="OrthoDB" id="637901at2"/>
<keyword evidence="1" id="KW-0812">Transmembrane</keyword>
<dbReference type="EMBL" id="WKJH01000001">
    <property type="protein sequence ID" value="MRX63103.1"/>
    <property type="molecule type" value="Genomic_DNA"/>
</dbReference>
<dbReference type="RefSeq" id="WP_154363536.1">
    <property type="nucleotide sequence ID" value="NZ_WKJH01000001.1"/>
</dbReference>
<dbReference type="AlphaFoldDB" id="A0A6I2MH20"/>
<name>A0A6I2MH20_9FLAO</name>
<proteinExistence type="predicted"/>
<protein>
    <submittedName>
        <fullName evidence="2">Uncharacterized protein</fullName>
    </submittedName>
</protein>
<keyword evidence="1" id="KW-0472">Membrane</keyword>